<evidence type="ECO:0000313" key="2">
    <source>
        <dbReference type="Proteomes" id="UP000092460"/>
    </source>
</evidence>
<dbReference type="EMBL" id="JXJN01020056">
    <property type="status" value="NOT_ANNOTATED_CDS"/>
    <property type="molecule type" value="Genomic_DNA"/>
</dbReference>
<dbReference type="EnsemblMetazoa" id="GPPI039818-RA">
    <property type="protein sequence ID" value="GPPI039818-PA"/>
    <property type="gene ID" value="GPPI039818"/>
</dbReference>
<proteinExistence type="predicted"/>
<dbReference type="AlphaFoldDB" id="A0A1B0BT91"/>
<keyword evidence="2" id="KW-1185">Reference proteome</keyword>
<accession>A0A1B0BT91</accession>
<reference evidence="1" key="2">
    <citation type="submission" date="2020-05" db="UniProtKB">
        <authorList>
            <consortium name="EnsemblMetazoa"/>
        </authorList>
    </citation>
    <scope>IDENTIFICATION</scope>
    <source>
        <strain evidence="1">IAEA</strain>
    </source>
</reference>
<reference evidence="2" key="1">
    <citation type="submission" date="2015-01" db="EMBL/GenBank/DDBJ databases">
        <authorList>
            <person name="Aksoy S."/>
            <person name="Warren W."/>
            <person name="Wilson R.K."/>
        </authorList>
    </citation>
    <scope>NUCLEOTIDE SEQUENCE [LARGE SCALE GENOMIC DNA]</scope>
    <source>
        <strain evidence="2">IAEA</strain>
    </source>
</reference>
<name>A0A1B0BT91_9MUSC</name>
<organism evidence="1 2">
    <name type="scientific">Glossina palpalis gambiensis</name>
    <dbReference type="NCBI Taxonomy" id="67801"/>
    <lineage>
        <taxon>Eukaryota</taxon>
        <taxon>Metazoa</taxon>
        <taxon>Ecdysozoa</taxon>
        <taxon>Arthropoda</taxon>
        <taxon>Hexapoda</taxon>
        <taxon>Insecta</taxon>
        <taxon>Pterygota</taxon>
        <taxon>Neoptera</taxon>
        <taxon>Endopterygota</taxon>
        <taxon>Diptera</taxon>
        <taxon>Brachycera</taxon>
        <taxon>Muscomorpha</taxon>
        <taxon>Hippoboscoidea</taxon>
        <taxon>Glossinidae</taxon>
        <taxon>Glossina</taxon>
    </lineage>
</organism>
<evidence type="ECO:0000313" key="1">
    <source>
        <dbReference type="EnsemblMetazoa" id="GPPI039818-PA"/>
    </source>
</evidence>
<dbReference type="Proteomes" id="UP000092460">
    <property type="component" value="Unassembled WGS sequence"/>
</dbReference>
<dbReference type="VEuPathDB" id="VectorBase:GPPI039818"/>
<protein>
    <submittedName>
        <fullName evidence="1">Uncharacterized protein</fullName>
    </submittedName>
</protein>
<sequence length="110" mass="12664">MQYDHRRKANNIQKRASKILRICHDDQTRRHNQRFGSGAKTKNGCERVGPLIEHPCYHKVSEVKESESKLSLLMILPSITANTLSSSNCILNSVVKYETLIRLFNCSFKM</sequence>